<dbReference type="SUPFAM" id="SSF50104">
    <property type="entry name" value="Translation proteins SH3-like domain"/>
    <property type="match status" value="1"/>
</dbReference>
<evidence type="ECO:0000313" key="6">
    <source>
        <dbReference type="Proteomes" id="UP000095651"/>
    </source>
</evidence>
<dbReference type="Gene3D" id="2.30.30.30">
    <property type="match status" value="1"/>
</dbReference>
<organism evidence="5 6">
    <name type="scientific">Hungatella hathewayi</name>
    <dbReference type="NCBI Taxonomy" id="154046"/>
    <lineage>
        <taxon>Bacteria</taxon>
        <taxon>Bacillati</taxon>
        <taxon>Bacillota</taxon>
        <taxon>Clostridia</taxon>
        <taxon>Lachnospirales</taxon>
        <taxon>Lachnospiraceae</taxon>
        <taxon>Hungatella</taxon>
    </lineage>
</organism>
<accession>A0A174CV33</accession>
<protein>
    <submittedName>
        <fullName evidence="5">NusG antitermination factor</fullName>
    </submittedName>
</protein>
<dbReference type="InterPro" id="IPR043425">
    <property type="entry name" value="NusG-like"/>
</dbReference>
<name>A0A174CV33_9FIRM</name>
<dbReference type="PANTHER" id="PTHR30265:SF4">
    <property type="entry name" value="KOW MOTIF FAMILY PROTEIN, EXPRESSED"/>
    <property type="match status" value="1"/>
</dbReference>
<evidence type="ECO:0000256" key="2">
    <source>
        <dbReference type="ARBA" id="ARBA00023015"/>
    </source>
</evidence>
<evidence type="ECO:0000259" key="4">
    <source>
        <dbReference type="SMART" id="SM00738"/>
    </source>
</evidence>
<evidence type="ECO:0000256" key="3">
    <source>
        <dbReference type="ARBA" id="ARBA00023163"/>
    </source>
</evidence>
<dbReference type="InterPro" id="IPR047663">
    <property type="entry name" value="Transcription_antiterm_LoaP"/>
</dbReference>
<feature type="domain" description="NusG-like N-terminal" evidence="4">
    <location>
        <begin position="3"/>
        <end position="106"/>
    </location>
</feature>
<evidence type="ECO:0000313" key="5">
    <source>
        <dbReference type="EMBL" id="CUO15959.1"/>
    </source>
</evidence>
<keyword evidence="2" id="KW-0805">Transcription regulation</keyword>
<keyword evidence="1" id="KW-0889">Transcription antitermination</keyword>
<keyword evidence="3" id="KW-0804">Transcription</keyword>
<dbReference type="GO" id="GO:0006354">
    <property type="term" value="P:DNA-templated transcription elongation"/>
    <property type="evidence" value="ECO:0007669"/>
    <property type="project" value="InterPro"/>
</dbReference>
<gene>
    <name evidence="5" type="primary">nusG_1</name>
    <name evidence="5" type="ORF">ERS852407_02014</name>
</gene>
<dbReference type="EMBL" id="CYZE01000004">
    <property type="protein sequence ID" value="CUO15959.1"/>
    <property type="molecule type" value="Genomic_DNA"/>
</dbReference>
<dbReference type="InterPro" id="IPR014722">
    <property type="entry name" value="Rib_uL2_dom2"/>
</dbReference>
<dbReference type="SUPFAM" id="SSF82679">
    <property type="entry name" value="N-utilization substance G protein NusG, N-terminal domain"/>
    <property type="match status" value="1"/>
</dbReference>
<dbReference type="InterPro" id="IPR036735">
    <property type="entry name" value="NGN_dom_sf"/>
</dbReference>
<dbReference type="SMART" id="SM00738">
    <property type="entry name" value="NGN"/>
    <property type="match status" value="1"/>
</dbReference>
<sequence>MEKQKWYAVQVRAGKEHIVAELCRKQIGNDILKECFVPMYERKRRYEGMWHKEELRLFPGYIFMVTEQIHELFKNLKKIPELTKILGMGSEFVPLKDSEVKFLRDTGGDNHLLKVSEGYITGTQVIITSGPMTKLVGKIKFIDRHKRMAIIQTEMFGRIMDIRLGLEIVTKVEK</sequence>
<dbReference type="InterPro" id="IPR008991">
    <property type="entry name" value="Translation_prot_SH3-like_sf"/>
</dbReference>
<dbReference type="CDD" id="cd06091">
    <property type="entry name" value="KOW_NusG"/>
    <property type="match status" value="1"/>
</dbReference>
<evidence type="ECO:0000256" key="1">
    <source>
        <dbReference type="ARBA" id="ARBA00022814"/>
    </source>
</evidence>
<dbReference type="RefSeq" id="WP_055654676.1">
    <property type="nucleotide sequence ID" value="NZ_CABIXC010000004.1"/>
</dbReference>
<dbReference type="InterPro" id="IPR006645">
    <property type="entry name" value="NGN-like_dom"/>
</dbReference>
<dbReference type="PANTHER" id="PTHR30265">
    <property type="entry name" value="RHO-INTERACTING TRANSCRIPTION TERMINATION FACTOR NUSG"/>
    <property type="match status" value="1"/>
</dbReference>
<dbReference type="CDD" id="cd09889">
    <property type="entry name" value="NGN_Bact_2"/>
    <property type="match status" value="1"/>
</dbReference>
<dbReference type="Proteomes" id="UP000095651">
    <property type="component" value="Unassembled WGS sequence"/>
</dbReference>
<dbReference type="Gene3D" id="3.30.70.940">
    <property type="entry name" value="NusG, N-terminal domain"/>
    <property type="match status" value="1"/>
</dbReference>
<reference evidence="5 6" key="1">
    <citation type="submission" date="2015-09" db="EMBL/GenBank/DDBJ databases">
        <authorList>
            <consortium name="Pathogen Informatics"/>
        </authorList>
    </citation>
    <scope>NUCLEOTIDE SEQUENCE [LARGE SCALE GENOMIC DNA]</scope>
    <source>
        <strain evidence="5 6">2789STDY5608850</strain>
    </source>
</reference>
<proteinExistence type="predicted"/>
<dbReference type="Pfam" id="PF02357">
    <property type="entry name" value="NusG"/>
    <property type="match status" value="1"/>
</dbReference>
<dbReference type="NCBIfam" id="NF033641">
    <property type="entry name" value="antiterm_LoaP"/>
    <property type="match status" value="1"/>
</dbReference>
<dbReference type="AlphaFoldDB" id="A0A174CV33"/>
<dbReference type="GO" id="GO:0031564">
    <property type="term" value="P:transcription antitermination"/>
    <property type="evidence" value="ECO:0007669"/>
    <property type="project" value="UniProtKB-KW"/>
</dbReference>